<organism evidence="1 2">
    <name type="scientific">miscellaneous Crenarchaeota group-1 archaeon SG8-32-1</name>
    <dbReference type="NCBI Taxonomy" id="1685124"/>
    <lineage>
        <taxon>Archaea</taxon>
        <taxon>Candidatus Bathyarchaeota</taxon>
        <taxon>MCG-1</taxon>
    </lineage>
</organism>
<dbReference type="AlphaFoldDB" id="A0A0M0BXN9"/>
<sequence length="65" mass="7705">MKENRGLLRLSWFSIEDENNEKPKAYLLSLRLFFSILEPFQPHFLSIIFTPKKKGGKLFGLFLFI</sequence>
<gene>
    <name evidence="1" type="ORF">AC477_01945</name>
</gene>
<protein>
    <submittedName>
        <fullName evidence="1">Uncharacterized protein</fullName>
    </submittedName>
</protein>
<dbReference type="Proteomes" id="UP000037237">
    <property type="component" value="Unassembled WGS sequence"/>
</dbReference>
<proteinExistence type="predicted"/>
<name>A0A0M0BXN9_9ARCH</name>
<dbReference type="EMBL" id="LFWU01000039">
    <property type="protein sequence ID" value="KON33135.1"/>
    <property type="molecule type" value="Genomic_DNA"/>
</dbReference>
<evidence type="ECO:0000313" key="1">
    <source>
        <dbReference type="EMBL" id="KON33135.1"/>
    </source>
</evidence>
<accession>A0A0M0BXN9</accession>
<reference evidence="1 2" key="1">
    <citation type="submission" date="2015-06" db="EMBL/GenBank/DDBJ databases">
        <title>New insights into the roles of widespread benthic archaea in carbon and nitrogen cycling.</title>
        <authorList>
            <person name="Lazar C.S."/>
            <person name="Baker B.J."/>
            <person name="Seitz K.W."/>
            <person name="Hyde A.S."/>
            <person name="Dick G.J."/>
            <person name="Hinrichs K.-U."/>
            <person name="Teske A.P."/>
        </authorList>
    </citation>
    <scope>NUCLEOTIDE SEQUENCE [LARGE SCALE GENOMIC DNA]</scope>
    <source>
        <strain evidence="1">SG8-32-1</strain>
    </source>
</reference>
<evidence type="ECO:0000313" key="2">
    <source>
        <dbReference type="Proteomes" id="UP000037237"/>
    </source>
</evidence>
<comment type="caution">
    <text evidence="1">The sequence shown here is derived from an EMBL/GenBank/DDBJ whole genome shotgun (WGS) entry which is preliminary data.</text>
</comment>